<keyword evidence="3" id="KW-1185">Reference proteome</keyword>
<evidence type="ECO:0000256" key="1">
    <source>
        <dbReference type="SAM" id="MobiDB-lite"/>
    </source>
</evidence>
<protein>
    <submittedName>
        <fullName evidence="2">Uncharacterized protein</fullName>
    </submittedName>
</protein>
<dbReference type="Proteomes" id="UP001237642">
    <property type="component" value="Unassembled WGS sequence"/>
</dbReference>
<proteinExistence type="predicted"/>
<sequence>MENKITLSTSEVDGLKKTIFEMRSHFDLEFSKLRSIADKQNGSTLDPLSHLNQIAANVAIYRYESELDNIAKAPTTKAPSIKAPSIKAYDRKRKARDVKK</sequence>
<evidence type="ECO:0000313" key="2">
    <source>
        <dbReference type="EMBL" id="KAK1361286.1"/>
    </source>
</evidence>
<name>A0AAD8H7H3_9APIA</name>
<evidence type="ECO:0000313" key="3">
    <source>
        <dbReference type="Proteomes" id="UP001237642"/>
    </source>
</evidence>
<feature type="compositionally biased region" description="Basic residues" evidence="1">
    <location>
        <begin position="90"/>
        <end position="100"/>
    </location>
</feature>
<gene>
    <name evidence="2" type="ORF">POM88_045760</name>
</gene>
<dbReference type="AlphaFoldDB" id="A0AAD8H7H3"/>
<feature type="region of interest" description="Disordered" evidence="1">
    <location>
        <begin position="75"/>
        <end position="100"/>
    </location>
</feature>
<dbReference type="EMBL" id="JAUIZM010000010">
    <property type="protein sequence ID" value="KAK1361286.1"/>
    <property type="molecule type" value="Genomic_DNA"/>
</dbReference>
<reference evidence="2" key="2">
    <citation type="submission" date="2023-05" db="EMBL/GenBank/DDBJ databases">
        <authorList>
            <person name="Schelkunov M.I."/>
        </authorList>
    </citation>
    <scope>NUCLEOTIDE SEQUENCE</scope>
    <source>
        <strain evidence="2">Hsosn_3</strain>
        <tissue evidence="2">Leaf</tissue>
    </source>
</reference>
<organism evidence="2 3">
    <name type="scientific">Heracleum sosnowskyi</name>
    <dbReference type="NCBI Taxonomy" id="360622"/>
    <lineage>
        <taxon>Eukaryota</taxon>
        <taxon>Viridiplantae</taxon>
        <taxon>Streptophyta</taxon>
        <taxon>Embryophyta</taxon>
        <taxon>Tracheophyta</taxon>
        <taxon>Spermatophyta</taxon>
        <taxon>Magnoliopsida</taxon>
        <taxon>eudicotyledons</taxon>
        <taxon>Gunneridae</taxon>
        <taxon>Pentapetalae</taxon>
        <taxon>asterids</taxon>
        <taxon>campanulids</taxon>
        <taxon>Apiales</taxon>
        <taxon>Apiaceae</taxon>
        <taxon>Apioideae</taxon>
        <taxon>apioid superclade</taxon>
        <taxon>Tordylieae</taxon>
        <taxon>Tordyliinae</taxon>
        <taxon>Heracleum</taxon>
    </lineage>
</organism>
<comment type="caution">
    <text evidence="2">The sequence shown here is derived from an EMBL/GenBank/DDBJ whole genome shotgun (WGS) entry which is preliminary data.</text>
</comment>
<accession>A0AAD8H7H3</accession>
<reference evidence="2" key="1">
    <citation type="submission" date="2023-02" db="EMBL/GenBank/DDBJ databases">
        <title>Genome of toxic invasive species Heracleum sosnowskyi carries increased number of genes despite the absence of recent whole-genome duplications.</title>
        <authorList>
            <person name="Schelkunov M."/>
            <person name="Shtratnikova V."/>
            <person name="Makarenko M."/>
            <person name="Klepikova A."/>
            <person name="Omelchenko D."/>
            <person name="Novikova G."/>
            <person name="Obukhova E."/>
            <person name="Bogdanov V."/>
            <person name="Penin A."/>
            <person name="Logacheva M."/>
        </authorList>
    </citation>
    <scope>NUCLEOTIDE SEQUENCE</scope>
    <source>
        <strain evidence="2">Hsosn_3</strain>
        <tissue evidence="2">Leaf</tissue>
    </source>
</reference>